<dbReference type="RefSeq" id="XP_033688557.1">
    <property type="nucleotide sequence ID" value="XM_033828196.1"/>
</dbReference>
<evidence type="ECO:0000313" key="5">
    <source>
        <dbReference type="Proteomes" id="UP000800094"/>
    </source>
</evidence>
<feature type="region of interest" description="Disordered" evidence="3">
    <location>
        <begin position="188"/>
        <end position="386"/>
    </location>
</feature>
<feature type="compositionally biased region" description="Basic and acidic residues" evidence="3">
    <location>
        <begin position="202"/>
        <end position="218"/>
    </location>
</feature>
<gene>
    <name evidence="4" type="ORF">BU26DRAFT_515890</name>
</gene>
<evidence type="ECO:0008006" key="6">
    <source>
        <dbReference type="Google" id="ProtNLM"/>
    </source>
</evidence>
<feature type="compositionally biased region" description="Acidic residues" evidence="3">
    <location>
        <begin position="312"/>
        <end position="329"/>
    </location>
</feature>
<feature type="region of interest" description="Disordered" evidence="3">
    <location>
        <begin position="28"/>
        <end position="157"/>
    </location>
</feature>
<dbReference type="EMBL" id="ML987191">
    <property type="protein sequence ID" value="KAF2253553.1"/>
    <property type="molecule type" value="Genomic_DNA"/>
</dbReference>
<comment type="similarity">
    <text evidence="1">Belongs to the SPT2 family.</text>
</comment>
<evidence type="ECO:0000256" key="1">
    <source>
        <dbReference type="ARBA" id="ARBA00006461"/>
    </source>
</evidence>
<name>A0A6A6IWH4_9PLEO</name>
<evidence type="ECO:0000256" key="3">
    <source>
        <dbReference type="SAM" id="MobiDB-lite"/>
    </source>
</evidence>
<dbReference type="SMART" id="SM00784">
    <property type="entry name" value="SPT2"/>
    <property type="match status" value="1"/>
</dbReference>
<accession>A0A6A6IWH4</accession>
<evidence type="ECO:0000256" key="2">
    <source>
        <dbReference type="ARBA" id="ARBA00023054"/>
    </source>
</evidence>
<feature type="compositionally biased region" description="Basic and acidic residues" evidence="3">
    <location>
        <begin position="360"/>
        <end position="370"/>
    </location>
</feature>
<dbReference type="Proteomes" id="UP000800094">
    <property type="component" value="Unassembled WGS sequence"/>
</dbReference>
<feature type="compositionally biased region" description="Low complexity" evidence="3">
    <location>
        <begin position="277"/>
        <end position="295"/>
    </location>
</feature>
<evidence type="ECO:0000313" key="4">
    <source>
        <dbReference type="EMBL" id="KAF2253553.1"/>
    </source>
</evidence>
<dbReference type="GeneID" id="54581526"/>
<keyword evidence="5" id="KW-1185">Reference proteome</keyword>
<dbReference type="AlphaFoldDB" id="A0A6A6IWH4"/>
<dbReference type="Pfam" id="PF08243">
    <property type="entry name" value="SPT2"/>
    <property type="match status" value="1"/>
</dbReference>
<organism evidence="4 5">
    <name type="scientific">Trematosphaeria pertusa</name>
    <dbReference type="NCBI Taxonomy" id="390896"/>
    <lineage>
        <taxon>Eukaryota</taxon>
        <taxon>Fungi</taxon>
        <taxon>Dikarya</taxon>
        <taxon>Ascomycota</taxon>
        <taxon>Pezizomycotina</taxon>
        <taxon>Dothideomycetes</taxon>
        <taxon>Pleosporomycetidae</taxon>
        <taxon>Pleosporales</taxon>
        <taxon>Massarineae</taxon>
        <taxon>Trematosphaeriaceae</taxon>
        <taxon>Trematosphaeria</taxon>
    </lineage>
</organism>
<sequence>MSVSQALPLARGHPCSTSQLFKDLISSIDPTAARPSQPVSTVAQTPSSGPPKPVPRPVASADRAQSPALKRKASGPVDSGHVKIQRKDALPQTGQANGAARPAAPSGPTKPNPPASSTTGAYRGTAGLSAPRPANMPVKKPNAPSSTQTATPKAVAPALKPAGVVPASAAPAPAPTKKPGGYLAILQKAKEKDQTKPLAPPIKHEAPKIMTKREREQARLNAKAAAKGKKPSVAIPAKAMNGKGGAEKEKKKPVELGYQGTARPAKKPVELGYKGTARPSASAAPAGRPGASAAKAKSKVSQGRYGGYASWSDEELEEEDYESEDDLSDMEGGIWDVEQEEQAALKAAKQEDAEALAEEAELKRQKEERKRKLMAMSKAAANKRKY</sequence>
<keyword evidence="2" id="KW-0175">Coiled coil</keyword>
<dbReference type="OrthoDB" id="5430658at2759"/>
<feature type="compositionally biased region" description="Basic and acidic residues" evidence="3">
    <location>
        <begin position="245"/>
        <end position="254"/>
    </location>
</feature>
<reference evidence="4" key="1">
    <citation type="journal article" date="2020" name="Stud. Mycol.">
        <title>101 Dothideomycetes genomes: a test case for predicting lifestyles and emergence of pathogens.</title>
        <authorList>
            <person name="Haridas S."/>
            <person name="Albert R."/>
            <person name="Binder M."/>
            <person name="Bloem J."/>
            <person name="Labutti K."/>
            <person name="Salamov A."/>
            <person name="Andreopoulos B."/>
            <person name="Baker S."/>
            <person name="Barry K."/>
            <person name="Bills G."/>
            <person name="Bluhm B."/>
            <person name="Cannon C."/>
            <person name="Castanera R."/>
            <person name="Culley D."/>
            <person name="Daum C."/>
            <person name="Ezra D."/>
            <person name="Gonzalez J."/>
            <person name="Henrissat B."/>
            <person name="Kuo A."/>
            <person name="Liang C."/>
            <person name="Lipzen A."/>
            <person name="Lutzoni F."/>
            <person name="Magnuson J."/>
            <person name="Mondo S."/>
            <person name="Nolan M."/>
            <person name="Ohm R."/>
            <person name="Pangilinan J."/>
            <person name="Park H.-J."/>
            <person name="Ramirez L."/>
            <person name="Alfaro M."/>
            <person name="Sun H."/>
            <person name="Tritt A."/>
            <person name="Yoshinaga Y."/>
            <person name="Zwiers L.-H."/>
            <person name="Turgeon B."/>
            <person name="Goodwin S."/>
            <person name="Spatafora J."/>
            <person name="Crous P."/>
            <person name="Grigoriev I."/>
        </authorList>
    </citation>
    <scope>NUCLEOTIDE SEQUENCE</scope>
    <source>
        <strain evidence="4">CBS 122368</strain>
    </source>
</reference>
<protein>
    <recommendedName>
        <fullName evidence="6">SPT2-domain-containing protein</fullName>
    </recommendedName>
</protein>
<dbReference type="InterPro" id="IPR013256">
    <property type="entry name" value="Chromatin_SPT2"/>
</dbReference>
<proteinExistence type="inferred from homology"/>